<evidence type="ECO:0000313" key="1">
    <source>
        <dbReference type="EMBL" id="QDU61826.1"/>
    </source>
</evidence>
<organism evidence="1 2">
    <name type="scientific">Kolteria novifilia</name>
    <dbReference type="NCBI Taxonomy" id="2527975"/>
    <lineage>
        <taxon>Bacteria</taxon>
        <taxon>Pseudomonadati</taxon>
        <taxon>Planctomycetota</taxon>
        <taxon>Planctomycetia</taxon>
        <taxon>Kolteriales</taxon>
        <taxon>Kolteriaceae</taxon>
        <taxon>Kolteria</taxon>
    </lineage>
</organism>
<reference evidence="1 2" key="1">
    <citation type="submission" date="2019-02" db="EMBL/GenBank/DDBJ databases">
        <title>Deep-cultivation of Planctomycetes and their phenomic and genomic characterization uncovers novel biology.</title>
        <authorList>
            <person name="Wiegand S."/>
            <person name="Jogler M."/>
            <person name="Boedeker C."/>
            <person name="Pinto D."/>
            <person name="Vollmers J."/>
            <person name="Rivas-Marin E."/>
            <person name="Kohn T."/>
            <person name="Peeters S.H."/>
            <person name="Heuer A."/>
            <person name="Rast P."/>
            <person name="Oberbeckmann S."/>
            <person name="Bunk B."/>
            <person name="Jeske O."/>
            <person name="Meyerdierks A."/>
            <person name="Storesund J.E."/>
            <person name="Kallscheuer N."/>
            <person name="Luecker S."/>
            <person name="Lage O.M."/>
            <person name="Pohl T."/>
            <person name="Merkel B.J."/>
            <person name="Hornburger P."/>
            <person name="Mueller R.-W."/>
            <person name="Bruemmer F."/>
            <person name="Labrenz M."/>
            <person name="Spormann A.M."/>
            <person name="Op den Camp H."/>
            <person name="Overmann J."/>
            <person name="Amann R."/>
            <person name="Jetten M.S.M."/>
            <person name="Mascher T."/>
            <person name="Medema M.H."/>
            <person name="Devos D.P."/>
            <person name="Kaster A.-K."/>
            <person name="Ovreas L."/>
            <person name="Rohde M."/>
            <person name="Galperin M.Y."/>
            <person name="Jogler C."/>
        </authorList>
    </citation>
    <scope>NUCLEOTIDE SEQUENCE [LARGE SCALE GENOMIC DNA]</scope>
    <source>
        <strain evidence="1 2">Pan216</strain>
    </source>
</reference>
<name>A0A518B4H0_9BACT</name>
<dbReference type="OrthoDB" id="119229at2"/>
<sequence>MLTLRRSLIGCGCLGMLILPALGRANDEKVTPGLVPVSLEVTADLPAKLAPSLSMEQGPTRTVDEKGEEASLRSISSSDETVANVAGAVVDSSVEHMGGTCVGEENLSLERLACMNWPELDALYRQSDGATIPVGRANGLALYPPCEKMTPIRSKVTRFVWRGKIFRPCKGDLINQWAGFRAVKANVSVGPSWVDGRDAVIMDYQGKSPIVWRNVRDEMREVSPGLYLGVMQVRRRCCHERKMYFALELESCRGCTP</sequence>
<dbReference type="RefSeq" id="WP_145258370.1">
    <property type="nucleotide sequence ID" value="NZ_CP036279.1"/>
</dbReference>
<accession>A0A518B4H0</accession>
<keyword evidence="2" id="KW-1185">Reference proteome</keyword>
<dbReference type="KEGG" id="knv:Pan216_26910"/>
<proteinExistence type="predicted"/>
<gene>
    <name evidence="1" type="ORF">Pan216_26910</name>
</gene>
<dbReference type="Proteomes" id="UP000317093">
    <property type="component" value="Chromosome"/>
</dbReference>
<dbReference type="AlphaFoldDB" id="A0A518B4H0"/>
<evidence type="ECO:0000313" key="2">
    <source>
        <dbReference type="Proteomes" id="UP000317093"/>
    </source>
</evidence>
<dbReference type="EMBL" id="CP036279">
    <property type="protein sequence ID" value="QDU61826.1"/>
    <property type="molecule type" value="Genomic_DNA"/>
</dbReference>
<protein>
    <submittedName>
        <fullName evidence="1">Uncharacterized protein</fullName>
    </submittedName>
</protein>